<protein>
    <submittedName>
        <fullName evidence="2">Uncharacterized protein</fullName>
    </submittedName>
</protein>
<feature type="region of interest" description="Disordered" evidence="1">
    <location>
        <begin position="1"/>
        <end position="28"/>
    </location>
</feature>
<name>A0A835C3M8_9POAL</name>
<reference evidence="2" key="1">
    <citation type="submission" date="2020-07" db="EMBL/GenBank/DDBJ databases">
        <title>Genome sequence and genetic diversity analysis of an under-domesticated orphan crop, white fonio (Digitaria exilis).</title>
        <authorList>
            <person name="Bennetzen J.L."/>
            <person name="Chen S."/>
            <person name="Ma X."/>
            <person name="Wang X."/>
            <person name="Yssel A.E.J."/>
            <person name="Chaluvadi S.R."/>
            <person name="Johnson M."/>
            <person name="Gangashetty P."/>
            <person name="Hamidou F."/>
            <person name="Sanogo M.D."/>
            <person name="Zwaenepoel A."/>
            <person name="Wallace J."/>
            <person name="Van De Peer Y."/>
            <person name="Van Deynze A."/>
        </authorList>
    </citation>
    <scope>NUCLEOTIDE SEQUENCE</scope>
    <source>
        <tissue evidence="2">Leaves</tissue>
    </source>
</reference>
<gene>
    <name evidence="2" type="ORF">HU200_024871</name>
</gene>
<dbReference type="Proteomes" id="UP000636709">
    <property type="component" value="Unassembled WGS sequence"/>
</dbReference>
<evidence type="ECO:0000313" key="3">
    <source>
        <dbReference type="Proteomes" id="UP000636709"/>
    </source>
</evidence>
<dbReference type="EMBL" id="JACEFO010001700">
    <property type="protein sequence ID" value="KAF8720092.1"/>
    <property type="molecule type" value="Genomic_DNA"/>
</dbReference>
<keyword evidence="3" id="KW-1185">Reference proteome</keyword>
<sequence length="214" mass="24070">MTSSRADALRRHFRPADGNHSHRKLKKKTFCTPSAASFATKENKQPRPHQKLDPVHALVTPIAWSLRSARRSRRREGRGKERACVTPPQTRGGRSPRSEEATTRYTRVPADDERSELARYPRQFHPILRPLPDLSPLPTGSNRGFGLGGRGMDQVLNKVGSYWFSKKASKEIDSIGDDISHLGFFFTCIGVVLLEEPGFWIWAVVVGGFSFFAQ</sequence>
<accession>A0A835C3M8</accession>
<feature type="compositionally biased region" description="Basic and acidic residues" evidence="1">
    <location>
        <begin position="7"/>
        <end position="20"/>
    </location>
</feature>
<evidence type="ECO:0000256" key="1">
    <source>
        <dbReference type="SAM" id="MobiDB-lite"/>
    </source>
</evidence>
<feature type="region of interest" description="Disordered" evidence="1">
    <location>
        <begin position="66"/>
        <end position="112"/>
    </location>
</feature>
<comment type="caution">
    <text evidence="2">The sequence shown here is derived from an EMBL/GenBank/DDBJ whole genome shotgun (WGS) entry which is preliminary data.</text>
</comment>
<dbReference type="AlphaFoldDB" id="A0A835C3M8"/>
<feature type="compositionally biased region" description="Basic residues" evidence="1">
    <location>
        <begin position="68"/>
        <end position="77"/>
    </location>
</feature>
<organism evidence="2 3">
    <name type="scientific">Digitaria exilis</name>
    <dbReference type="NCBI Taxonomy" id="1010633"/>
    <lineage>
        <taxon>Eukaryota</taxon>
        <taxon>Viridiplantae</taxon>
        <taxon>Streptophyta</taxon>
        <taxon>Embryophyta</taxon>
        <taxon>Tracheophyta</taxon>
        <taxon>Spermatophyta</taxon>
        <taxon>Magnoliopsida</taxon>
        <taxon>Liliopsida</taxon>
        <taxon>Poales</taxon>
        <taxon>Poaceae</taxon>
        <taxon>PACMAD clade</taxon>
        <taxon>Panicoideae</taxon>
        <taxon>Panicodae</taxon>
        <taxon>Paniceae</taxon>
        <taxon>Anthephorinae</taxon>
        <taxon>Digitaria</taxon>
    </lineage>
</organism>
<evidence type="ECO:0000313" key="2">
    <source>
        <dbReference type="EMBL" id="KAF8720092.1"/>
    </source>
</evidence>
<proteinExistence type="predicted"/>